<dbReference type="InterPro" id="IPR002882">
    <property type="entry name" value="CofD"/>
</dbReference>
<dbReference type="Pfam" id="PF01933">
    <property type="entry name" value="CofD"/>
    <property type="match status" value="1"/>
</dbReference>
<dbReference type="CDD" id="cd07187">
    <property type="entry name" value="YvcK_like"/>
    <property type="match status" value="1"/>
</dbReference>
<evidence type="ECO:0000256" key="2">
    <source>
        <dbReference type="HAMAP-Rule" id="MF_00973"/>
    </source>
</evidence>
<dbReference type="NCBIfam" id="TIGR01826">
    <property type="entry name" value="CofD_related"/>
    <property type="match status" value="1"/>
</dbReference>
<dbReference type="InterPro" id="IPR010119">
    <property type="entry name" value="Gluconeogen_factor"/>
</dbReference>
<dbReference type="PANTHER" id="PTHR30135">
    <property type="entry name" value="UNCHARACTERIZED PROTEIN YVCK-RELATED"/>
    <property type="match status" value="1"/>
</dbReference>
<proteinExistence type="inferred from homology"/>
<evidence type="ECO:0000313" key="3">
    <source>
        <dbReference type="EMBL" id="KKS98324.1"/>
    </source>
</evidence>
<dbReference type="HAMAP" id="MF_00973">
    <property type="entry name" value="Gluconeogen_factor"/>
    <property type="match status" value="1"/>
</dbReference>
<dbReference type="Gene3D" id="3.40.50.10680">
    <property type="entry name" value="CofD-like domains"/>
    <property type="match status" value="1"/>
</dbReference>
<dbReference type="STRING" id="1618443.UV73_C0002G0038"/>
<organism evidence="3 4">
    <name type="scientific">Candidatus Gottesmanbacteria bacterium GW2011_GWA2_43_14</name>
    <dbReference type="NCBI Taxonomy" id="1618443"/>
    <lineage>
        <taxon>Bacteria</taxon>
        <taxon>Candidatus Gottesmaniibacteriota</taxon>
    </lineage>
</organism>
<reference evidence="3 4" key="1">
    <citation type="journal article" date="2015" name="Nature">
        <title>rRNA introns, odd ribosomes, and small enigmatic genomes across a large radiation of phyla.</title>
        <authorList>
            <person name="Brown C.T."/>
            <person name="Hug L.A."/>
            <person name="Thomas B.C."/>
            <person name="Sharon I."/>
            <person name="Castelle C.J."/>
            <person name="Singh A."/>
            <person name="Wilkins M.J."/>
            <person name="Williams K.H."/>
            <person name="Banfield J.F."/>
        </authorList>
    </citation>
    <scope>NUCLEOTIDE SEQUENCE [LARGE SCALE GENOMIC DNA]</scope>
</reference>
<evidence type="ECO:0000256" key="1">
    <source>
        <dbReference type="ARBA" id="ARBA00022490"/>
    </source>
</evidence>
<dbReference type="PANTHER" id="PTHR30135:SF3">
    <property type="entry name" value="GLUCONEOGENESIS FACTOR-RELATED"/>
    <property type="match status" value="1"/>
</dbReference>
<dbReference type="SUPFAM" id="SSF142338">
    <property type="entry name" value="CofD-like"/>
    <property type="match status" value="1"/>
</dbReference>
<dbReference type="Proteomes" id="UP000034894">
    <property type="component" value="Unassembled WGS sequence"/>
</dbReference>
<sequence length="329" mass="36093">MKNKSYIVIGGGTGTFSVLTGLKKYTDNIAAVVSMADSGGSAKKERDEWGLLPSSDIRKSLLALADVSAQDSLILRKLFEYRFAKGIGVSGMTFGNLFLVALSDIVKSQTKGIEMASELLRIRGKVLPVSLDKVDLVAEYADGSVVIGEHDIDEPVHNGRIKIEKLYLKPQAKISPHTKNAIAEADVIIIGPGGFYTTVIANLVVDGVAQAINNSKAKKVFIMNLMTEYGQTFGFSASDFIREMNKYIIVNGLDYVLVNKSPIPEKILKRYSQFRATPVVNDLTGDWPFRVVGLDLLSKTIVRKQPGDTLRRSLVRHDPEAIARFCLKI</sequence>
<dbReference type="AlphaFoldDB" id="A0A0G1DKZ4"/>
<comment type="caution">
    <text evidence="3">The sequence shown here is derived from an EMBL/GenBank/DDBJ whole genome shotgun (WGS) entry which is preliminary data.</text>
</comment>
<dbReference type="GO" id="GO:0005737">
    <property type="term" value="C:cytoplasm"/>
    <property type="evidence" value="ECO:0007669"/>
    <property type="project" value="UniProtKB-SubCell"/>
</dbReference>
<name>A0A0G1DKZ4_9BACT</name>
<accession>A0A0G1DKZ4</accession>
<dbReference type="GO" id="GO:0008360">
    <property type="term" value="P:regulation of cell shape"/>
    <property type="evidence" value="ECO:0007669"/>
    <property type="project" value="UniProtKB-UniRule"/>
</dbReference>
<keyword evidence="1 2" id="KW-0963">Cytoplasm</keyword>
<dbReference type="EMBL" id="LCFP01000002">
    <property type="protein sequence ID" value="KKS98324.1"/>
    <property type="molecule type" value="Genomic_DNA"/>
</dbReference>
<comment type="function">
    <text evidence="2">Required for morphogenesis under gluconeogenic growth conditions.</text>
</comment>
<dbReference type="GO" id="GO:0043743">
    <property type="term" value="F:LPPG:FO 2-phospho-L-lactate transferase activity"/>
    <property type="evidence" value="ECO:0007669"/>
    <property type="project" value="InterPro"/>
</dbReference>
<gene>
    <name evidence="3" type="ORF">UV73_C0002G0038</name>
</gene>
<evidence type="ECO:0000313" key="4">
    <source>
        <dbReference type="Proteomes" id="UP000034894"/>
    </source>
</evidence>
<protein>
    <recommendedName>
        <fullName evidence="2">Putative gluconeogenesis factor</fullName>
    </recommendedName>
</protein>
<comment type="similarity">
    <text evidence="2">Belongs to the gluconeogenesis factor family.</text>
</comment>
<comment type="subcellular location">
    <subcellularLocation>
        <location evidence="2">Cytoplasm</location>
    </subcellularLocation>
</comment>
<dbReference type="InterPro" id="IPR038136">
    <property type="entry name" value="CofD-like_dom_sf"/>
</dbReference>